<dbReference type="Gene3D" id="1.20.1600.10">
    <property type="entry name" value="Outer membrane efflux proteins (OEP)"/>
    <property type="match status" value="1"/>
</dbReference>
<sequence>MSLPRAALAAVILCLCASTVASAEPVLTLNEAFRRVIDSHPDLKTYRFTEQSLAAEVDSAAQAPALRWHSEIENALGSGEASGFGGAELTLSLASVIERGEKRAARESLARRRLEGVELMREARKLDLLAEVARRYLDAQAAKALSDLATDDLAQRETLVDAARKRRRAGAEPESVVLAADATRVRVEGERDRSLRASAHAMQRLVMLWDGDLAALRLAEVDLGTVPAVPDRNRLIRQLADTPELQRFAHESRLREARLQLARTTRIADIDWQIGLRRLQADGDWALLGSVSVPFGSASRAEPGLRAAEAELAALEFERESQQRALASTLDEAWSRLDLAVTHAQQIDAQLLPALHAAAEAAGRSYRAGAASHLEWAQLQGELVEARRQRLDAALAAHRALIELQRLTGQSFTVDSAPSEGISP</sequence>
<dbReference type="InterPro" id="IPR003423">
    <property type="entry name" value="OMP_efflux"/>
</dbReference>
<dbReference type="InterPro" id="IPR010131">
    <property type="entry name" value="MdtP/NodT-like"/>
</dbReference>
<comment type="similarity">
    <text evidence="1">Belongs to the outer membrane factor (OMF) (TC 1.B.17) family.</text>
</comment>
<dbReference type="SUPFAM" id="SSF56954">
    <property type="entry name" value="Outer membrane efflux proteins (OEP)"/>
    <property type="match status" value="1"/>
</dbReference>
<dbReference type="PANTHER" id="PTHR30203:SF24">
    <property type="entry name" value="BLR4935 PROTEIN"/>
    <property type="match status" value="1"/>
</dbReference>
<dbReference type="Pfam" id="PF02321">
    <property type="entry name" value="OEP"/>
    <property type="match status" value="2"/>
</dbReference>
<feature type="chain" id="PRO_5043531587" evidence="2">
    <location>
        <begin position="24"/>
        <end position="424"/>
    </location>
</feature>
<protein>
    <submittedName>
        <fullName evidence="3">TolC family protein</fullName>
    </submittedName>
</protein>
<name>A0AAW3ZIU7_9GAMM</name>
<dbReference type="Proteomes" id="UP000613768">
    <property type="component" value="Unassembled WGS sequence"/>
</dbReference>
<reference evidence="3 4" key="1">
    <citation type="submission" date="2020-09" db="EMBL/GenBank/DDBJ databases">
        <title>Pseudoxanthomonas sp. CAU 1598 isolated from sand of Yaerae Beach.</title>
        <authorList>
            <person name="Kim W."/>
        </authorList>
    </citation>
    <scope>NUCLEOTIDE SEQUENCE [LARGE SCALE GENOMIC DNA]</scope>
    <source>
        <strain evidence="3 4">CAU 1598</strain>
    </source>
</reference>
<dbReference type="AlphaFoldDB" id="A0AAW3ZIU7"/>
<dbReference type="RefSeq" id="WP_192027981.1">
    <property type="nucleotide sequence ID" value="NZ_JACYTR010000003.1"/>
</dbReference>
<keyword evidence="4" id="KW-1185">Reference proteome</keyword>
<accession>A0AAW3ZIU7</accession>
<comment type="caution">
    <text evidence="3">The sequence shown here is derived from an EMBL/GenBank/DDBJ whole genome shotgun (WGS) entry which is preliminary data.</text>
</comment>
<gene>
    <name evidence="3" type="ORF">IFO71_02695</name>
</gene>
<proteinExistence type="inferred from homology"/>
<evidence type="ECO:0000313" key="4">
    <source>
        <dbReference type="Proteomes" id="UP000613768"/>
    </source>
</evidence>
<evidence type="ECO:0000313" key="3">
    <source>
        <dbReference type="EMBL" id="MBD8524639.1"/>
    </source>
</evidence>
<feature type="signal peptide" evidence="2">
    <location>
        <begin position="1"/>
        <end position="23"/>
    </location>
</feature>
<evidence type="ECO:0000256" key="2">
    <source>
        <dbReference type="SAM" id="SignalP"/>
    </source>
</evidence>
<dbReference type="EMBL" id="JACYTR010000003">
    <property type="protein sequence ID" value="MBD8524639.1"/>
    <property type="molecule type" value="Genomic_DNA"/>
</dbReference>
<organism evidence="3 4">
    <name type="scientific">Pseudomarimonas arenosa</name>
    <dbReference type="NCBI Taxonomy" id="2774145"/>
    <lineage>
        <taxon>Bacteria</taxon>
        <taxon>Pseudomonadati</taxon>
        <taxon>Pseudomonadota</taxon>
        <taxon>Gammaproteobacteria</taxon>
        <taxon>Lysobacterales</taxon>
        <taxon>Lysobacteraceae</taxon>
        <taxon>Pseudomarimonas</taxon>
    </lineage>
</organism>
<dbReference type="PANTHER" id="PTHR30203">
    <property type="entry name" value="OUTER MEMBRANE CATION EFFLUX PROTEIN"/>
    <property type="match status" value="1"/>
</dbReference>
<evidence type="ECO:0000256" key="1">
    <source>
        <dbReference type="ARBA" id="ARBA00007613"/>
    </source>
</evidence>
<dbReference type="GO" id="GO:0015562">
    <property type="term" value="F:efflux transmembrane transporter activity"/>
    <property type="evidence" value="ECO:0007669"/>
    <property type="project" value="InterPro"/>
</dbReference>
<keyword evidence="2" id="KW-0732">Signal</keyword>